<dbReference type="Proteomes" id="UP000004814">
    <property type="component" value="Unassembled WGS sequence"/>
</dbReference>
<gene>
    <name evidence="2" type="ORF">BamMEX5DRAFT_3391</name>
</gene>
<feature type="region of interest" description="Disordered" evidence="1">
    <location>
        <begin position="26"/>
        <end position="49"/>
    </location>
</feature>
<dbReference type="EMBL" id="ABLK01000105">
    <property type="protein sequence ID" value="EDT40833.1"/>
    <property type="molecule type" value="Genomic_DNA"/>
</dbReference>
<sequence length="49" mass="5305">MQVKCGNALADRFFAIWRTVGLESPGMESQAGFGEQPPGRKNADCGYGR</sequence>
<reference evidence="2 3" key="1">
    <citation type="submission" date="2008-03" db="EMBL/GenBank/DDBJ databases">
        <title>Sequencing of the draft genome and assembly of Burkholderia ambifaria MEX-5.</title>
        <authorList>
            <consortium name="US DOE Joint Genome Institute (JGI-PGF)"/>
            <person name="Copeland A."/>
            <person name="Lucas S."/>
            <person name="Lapidus A."/>
            <person name="Glavina del Rio T."/>
            <person name="Dalin E."/>
            <person name="Tice H."/>
            <person name="Bruce D."/>
            <person name="Goodwin L."/>
            <person name="Pitluck S."/>
            <person name="Larimer F."/>
            <person name="Land M.L."/>
            <person name="Hauser L."/>
            <person name="Tiedje J."/>
            <person name="Richardson P."/>
        </authorList>
    </citation>
    <scope>NUCLEOTIDE SEQUENCE [LARGE SCALE GENOMIC DNA]</scope>
    <source>
        <strain evidence="2 3">MEX-5</strain>
    </source>
</reference>
<dbReference type="PATRIC" id="fig|396597.7.peg.4587"/>
<dbReference type="AlphaFoldDB" id="B1T6H5"/>
<organism evidence="2 3">
    <name type="scientific">Burkholderia ambifaria MEX-5</name>
    <dbReference type="NCBI Taxonomy" id="396597"/>
    <lineage>
        <taxon>Bacteria</taxon>
        <taxon>Pseudomonadati</taxon>
        <taxon>Pseudomonadota</taxon>
        <taxon>Betaproteobacteria</taxon>
        <taxon>Burkholderiales</taxon>
        <taxon>Burkholderiaceae</taxon>
        <taxon>Burkholderia</taxon>
        <taxon>Burkholderia cepacia complex</taxon>
    </lineage>
</organism>
<proteinExistence type="predicted"/>
<comment type="caution">
    <text evidence="2">The sequence shown here is derived from an EMBL/GenBank/DDBJ whole genome shotgun (WGS) entry which is preliminary data.</text>
</comment>
<evidence type="ECO:0000313" key="3">
    <source>
        <dbReference type="Proteomes" id="UP000004814"/>
    </source>
</evidence>
<evidence type="ECO:0000313" key="2">
    <source>
        <dbReference type="EMBL" id="EDT40833.1"/>
    </source>
</evidence>
<evidence type="ECO:0000256" key="1">
    <source>
        <dbReference type="SAM" id="MobiDB-lite"/>
    </source>
</evidence>
<accession>B1T6H5</accession>
<protein>
    <submittedName>
        <fullName evidence="2">Uncharacterized protein</fullName>
    </submittedName>
</protein>
<name>B1T6H5_9BURK</name>